<organism evidence="1 2">
    <name type="scientific">Acetobacter senegalensis</name>
    <dbReference type="NCBI Taxonomy" id="446692"/>
    <lineage>
        <taxon>Bacteria</taxon>
        <taxon>Pseudomonadati</taxon>
        <taxon>Pseudomonadota</taxon>
        <taxon>Alphaproteobacteria</taxon>
        <taxon>Acetobacterales</taxon>
        <taxon>Acetobacteraceae</taxon>
        <taxon>Acetobacter</taxon>
    </lineage>
</organism>
<dbReference type="EMBL" id="JOOZ01000053">
    <property type="protein sequence ID" value="OUL65834.1"/>
    <property type="molecule type" value="Genomic_DNA"/>
</dbReference>
<name>A0A252EHZ8_9PROT</name>
<gene>
    <name evidence="1" type="ORF">HK16_14105</name>
</gene>
<dbReference type="AlphaFoldDB" id="A0A252EHZ8"/>
<evidence type="ECO:0000313" key="1">
    <source>
        <dbReference type="EMBL" id="OUL65834.1"/>
    </source>
</evidence>
<proteinExistence type="predicted"/>
<reference evidence="1 2" key="1">
    <citation type="submission" date="2014-06" db="EMBL/GenBank/DDBJ databases">
        <authorList>
            <person name="Ju J."/>
            <person name="Zhang J."/>
        </authorList>
    </citation>
    <scope>NUCLEOTIDE SEQUENCE [LARGE SCALE GENOMIC DNA]</scope>
    <source>
        <strain evidence="1">DmL_050</strain>
    </source>
</reference>
<accession>A0A252EHZ8</accession>
<sequence length="65" mass="7219">MTAWWPRSGTMAITRGATSGCMWRDRLIERPVDRTISERKAERDVGGRTNPLRGIGAVCRSVTTA</sequence>
<dbReference type="Proteomes" id="UP000195072">
    <property type="component" value="Unassembled WGS sequence"/>
</dbReference>
<evidence type="ECO:0000313" key="2">
    <source>
        <dbReference type="Proteomes" id="UP000195072"/>
    </source>
</evidence>
<protein>
    <submittedName>
        <fullName evidence="1">Uncharacterized protein</fullName>
    </submittedName>
</protein>
<comment type="caution">
    <text evidence="1">The sequence shown here is derived from an EMBL/GenBank/DDBJ whole genome shotgun (WGS) entry which is preliminary data.</text>
</comment>